<dbReference type="PANTHER" id="PTHR23511:SF34">
    <property type="entry name" value="SYNAPTIC VESICLE GLYCOPROTEIN 2"/>
    <property type="match status" value="1"/>
</dbReference>
<sequence length="498" mass="53330">MRETMTSSPEDSSEATGKTVQQYIDETPVWSDGTKTAATPLTPMQWRIWWLAAAGKFFEGLVVFMTGVALPLLAQEFGLGPTSHGIVGAASLFGILIGATALGGLSDYFGRKPIFILEMAIFTAFLVAVSFSPNFPVLVFCLFGLGVALGCDYPTAHLVISECMPSSARGKFVLGAFGFQAVGALAGAGIGFLILYENPTVGAWRWMYATAIIPAVIVTLARLTITESAHWLFARGKYDEAERETLRLLSRVPPYPQRVALDVDEELAEMAQAVRPGGYRELFSEKNRRATILTSVPWFLQDLSTYGIGIFTPTILAAAVGQQKSHATSVSDIVLNDMLAAKGAAVIDMLLIVGIVAAALLADRFGRIKLQIFGFIGCAVGLFLASLSVSFADPTRLYLTFAGFMVFSFMTNLGPNAQTYLIAGEVFPTKVRGKGAGFAASFAKLGAVLTAFLFPILLAGIGVRWLLYILVVASLIGAVVTWATRIETAGVNLEEIGR</sequence>
<reference evidence="9 10" key="1">
    <citation type="submission" date="2018-02" db="EMBL/GenBank/DDBJ databases">
        <title>Comparative genomes isolates from brazilian mangrove.</title>
        <authorList>
            <person name="Araujo J.E."/>
            <person name="Taketani R.G."/>
            <person name="Silva M.C.P."/>
            <person name="Loureco M.V."/>
            <person name="Andreote F.D."/>
        </authorList>
    </citation>
    <scope>NUCLEOTIDE SEQUENCE [LARGE SCALE GENOMIC DNA]</scope>
    <source>
        <strain evidence="9 10">Nap-Phe MGV</strain>
    </source>
</reference>
<evidence type="ECO:0000256" key="6">
    <source>
        <dbReference type="ARBA" id="ARBA00023136"/>
    </source>
</evidence>
<dbReference type="GO" id="GO:0016020">
    <property type="term" value="C:membrane"/>
    <property type="evidence" value="ECO:0007669"/>
    <property type="project" value="UniProtKB-SubCell"/>
</dbReference>
<dbReference type="PANTHER" id="PTHR23511">
    <property type="entry name" value="SYNAPTIC VESICLE GLYCOPROTEIN 2"/>
    <property type="match status" value="1"/>
</dbReference>
<dbReference type="GO" id="GO:0022857">
    <property type="term" value="F:transmembrane transporter activity"/>
    <property type="evidence" value="ECO:0007669"/>
    <property type="project" value="InterPro"/>
</dbReference>
<dbReference type="PROSITE" id="PS50850">
    <property type="entry name" value="MFS"/>
    <property type="match status" value="1"/>
</dbReference>
<comment type="similarity">
    <text evidence="2">Belongs to the major facilitator superfamily. Sugar transporter (TC 2.A.1.1) family.</text>
</comment>
<comment type="caution">
    <text evidence="9">The sequence shown here is derived from an EMBL/GenBank/DDBJ whole genome shotgun (WGS) entry which is preliminary data.</text>
</comment>
<feature type="transmembrane region" description="Helical" evidence="7">
    <location>
        <begin position="372"/>
        <end position="391"/>
    </location>
</feature>
<dbReference type="Proteomes" id="UP000237819">
    <property type="component" value="Unassembled WGS sequence"/>
</dbReference>
<evidence type="ECO:0000313" key="9">
    <source>
        <dbReference type="EMBL" id="PQO43171.1"/>
    </source>
</evidence>
<feature type="transmembrane region" description="Helical" evidence="7">
    <location>
        <begin position="86"/>
        <end position="105"/>
    </location>
</feature>
<feature type="transmembrane region" description="Helical" evidence="7">
    <location>
        <begin position="465"/>
        <end position="483"/>
    </location>
</feature>
<keyword evidence="6 7" id="KW-0472">Membrane</keyword>
<proteinExistence type="inferred from homology"/>
<evidence type="ECO:0000256" key="3">
    <source>
        <dbReference type="ARBA" id="ARBA00022448"/>
    </source>
</evidence>
<feature type="transmembrane region" description="Helical" evidence="7">
    <location>
        <begin position="114"/>
        <end position="131"/>
    </location>
</feature>
<evidence type="ECO:0000256" key="5">
    <source>
        <dbReference type="ARBA" id="ARBA00022989"/>
    </source>
</evidence>
<dbReference type="Gene3D" id="1.20.1250.20">
    <property type="entry name" value="MFS general substrate transporter like domains"/>
    <property type="match status" value="2"/>
</dbReference>
<keyword evidence="3" id="KW-0813">Transport</keyword>
<feature type="domain" description="Major facilitator superfamily (MFS) profile" evidence="8">
    <location>
        <begin position="48"/>
        <end position="489"/>
    </location>
</feature>
<dbReference type="SUPFAM" id="SSF103473">
    <property type="entry name" value="MFS general substrate transporter"/>
    <property type="match status" value="1"/>
</dbReference>
<evidence type="ECO:0000256" key="4">
    <source>
        <dbReference type="ARBA" id="ARBA00022692"/>
    </source>
</evidence>
<dbReference type="Pfam" id="PF00083">
    <property type="entry name" value="Sugar_tr"/>
    <property type="match status" value="1"/>
</dbReference>
<evidence type="ECO:0000259" key="8">
    <source>
        <dbReference type="PROSITE" id="PS50850"/>
    </source>
</evidence>
<organism evidence="9 10">
    <name type="scientific">Blastopirellula marina</name>
    <dbReference type="NCBI Taxonomy" id="124"/>
    <lineage>
        <taxon>Bacteria</taxon>
        <taxon>Pseudomonadati</taxon>
        <taxon>Planctomycetota</taxon>
        <taxon>Planctomycetia</taxon>
        <taxon>Pirellulales</taxon>
        <taxon>Pirellulaceae</taxon>
        <taxon>Blastopirellula</taxon>
    </lineage>
</organism>
<feature type="transmembrane region" description="Helical" evidence="7">
    <location>
        <begin position="397"/>
        <end position="415"/>
    </location>
</feature>
<keyword evidence="5 7" id="KW-1133">Transmembrane helix</keyword>
<dbReference type="InterPro" id="IPR036259">
    <property type="entry name" value="MFS_trans_sf"/>
</dbReference>
<dbReference type="InterPro" id="IPR020846">
    <property type="entry name" value="MFS_dom"/>
</dbReference>
<feature type="transmembrane region" description="Helical" evidence="7">
    <location>
        <begin position="137"/>
        <end position="160"/>
    </location>
</feature>
<dbReference type="InterPro" id="IPR005828">
    <property type="entry name" value="MFS_sugar_transport-like"/>
</dbReference>
<feature type="transmembrane region" description="Helical" evidence="7">
    <location>
        <begin position="339"/>
        <end position="360"/>
    </location>
</feature>
<name>A0A2S8GFZ7_9BACT</name>
<feature type="transmembrane region" description="Helical" evidence="7">
    <location>
        <begin position="206"/>
        <end position="225"/>
    </location>
</feature>
<comment type="subcellular location">
    <subcellularLocation>
        <location evidence="1">Membrane</location>
        <topology evidence="1">Multi-pass membrane protein</topology>
    </subcellularLocation>
</comment>
<feature type="transmembrane region" description="Helical" evidence="7">
    <location>
        <begin position="172"/>
        <end position="194"/>
    </location>
</feature>
<accession>A0A2S8GFZ7</accession>
<dbReference type="OrthoDB" id="9787026at2"/>
<feature type="transmembrane region" description="Helical" evidence="7">
    <location>
        <begin position="436"/>
        <end position="459"/>
    </location>
</feature>
<dbReference type="AlphaFoldDB" id="A0A2S8GFZ7"/>
<feature type="transmembrane region" description="Helical" evidence="7">
    <location>
        <begin position="298"/>
        <end position="319"/>
    </location>
</feature>
<evidence type="ECO:0000256" key="1">
    <source>
        <dbReference type="ARBA" id="ARBA00004141"/>
    </source>
</evidence>
<evidence type="ECO:0000313" key="10">
    <source>
        <dbReference type="Proteomes" id="UP000237819"/>
    </source>
</evidence>
<dbReference type="EMBL" id="PUHZ01000024">
    <property type="protein sequence ID" value="PQO43171.1"/>
    <property type="molecule type" value="Genomic_DNA"/>
</dbReference>
<evidence type="ECO:0000256" key="7">
    <source>
        <dbReference type="SAM" id="Phobius"/>
    </source>
</evidence>
<gene>
    <name evidence="9" type="ORF">C5Y93_26060</name>
</gene>
<keyword evidence="4 7" id="KW-0812">Transmembrane</keyword>
<evidence type="ECO:0000256" key="2">
    <source>
        <dbReference type="ARBA" id="ARBA00010992"/>
    </source>
</evidence>
<feature type="transmembrane region" description="Helical" evidence="7">
    <location>
        <begin position="48"/>
        <end position="74"/>
    </location>
</feature>
<protein>
    <submittedName>
        <fullName evidence="9">MFS transporter</fullName>
    </submittedName>
</protein>